<accession>A0A8T2RJJ2</accession>
<name>A0A8T2RJJ2_CERRI</name>
<comment type="caution">
    <text evidence="1">The sequence shown here is derived from an EMBL/GenBank/DDBJ whole genome shotgun (WGS) entry which is preliminary data.</text>
</comment>
<dbReference type="Proteomes" id="UP000825935">
    <property type="component" value="Chromosome 26"/>
</dbReference>
<keyword evidence="2" id="KW-1185">Reference proteome</keyword>
<evidence type="ECO:0000313" key="2">
    <source>
        <dbReference type="Proteomes" id="UP000825935"/>
    </source>
</evidence>
<gene>
    <name evidence="1" type="ORF">KP509_26G002800</name>
</gene>
<sequence>MICFGRACVCMHLTNTTVVSNACTVWTDRKLPHRRNILHHICIAIASAYRSRAETYAIGCTLQDLISGGKQITHTYTNGLTDEVYYQVRSGPMQRRMVKRRKMRIQRF</sequence>
<protein>
    <submittedName>
        <fullName evidence="1">Uncharacterized protein</fullName>
    </submittedName>
</protein>
<dbReference type="AlphaFoldDB" id="A0A8T2RJJ2"/>
<dbReference type="EMBL" id="CM035431">
    <property type="protein sequence ID" value="KAH7295994.1"/>
    <property type="molecule type" value="Genomic_DNA"/>
</dbReference>
<evidence type="ECO:0000313" key="1">
    <source>
        <dbReference type="EMBL" id="KAH7295994.1"/>
    </source>
</evidence>
<proteinExistence type="predicted"/>
<organism evidence="1 2">
    <name type="scientific">Ceratopteris richardii</name>
    <name type="common">Triangle waterfern</name>
    <dbReference type="NCBI Taxonomy" id="49495"/>
    <lineage>
        <taxon>Eukaryota</taxon>
        <taxon>Viridiplantae</taxon>
        <taxon>Streptophyta</taxon>
        <taxon>Embryophyta</taxon>
        <taxon>Tracheophyta</taxon>
        <taxon>Polypodiopsida</taxon>
        <taxon>Polypodiidae</taxon>
        <taxon>Polypodiales</taxon>
        <taxon>Pteridineae</taxon>
        <taxon>Pteridaceae</taxon>
        <taxon>Parkerioideae</taxon>
        <taxon>Ceratopteris</taxon>
    </lineage>
</organism>
<reference evidence="1" key="1">
    <citation type="submission" date="2021-08" db="EMBL/GenBank/DDBJ databases">
        <title>WGS assembly of Ceratopteris richardii.</title>
        <authorList>
            <person name="Marchant D.B."/>
            <person name="Chen G."/>
            <person name="Jenkins J."/>
            <person name="Shu S."/>
            <person name="Leebens-Mack J."/>
            <person name="Grimwood J."/>
            <person name="Schmutz J."/>
            <person name="Soltis P."/>
            <person name="Soltis D."/>
            <person name="Chen Z.-H."/>
        </authorList>
    </citation>
    <scope>NUCLEOTIDE SEQUENCE</scope>
    <source>
        <strain evidence="1">Whitten #5841</strain>
        <tissue evidence="1">Leaf</tissue>
    </source>
</reference>